<protein>
    <recommendedName>
        <fullName evidence="4">Cell shape determination protein CcmA</fullName>
    </recommendedName>
</protein>
<sequence length="148" mass="15576">MAMIINIWPLNEVGMLFKSERQKNIEGVDTIIGPTVSVEGNFKGDGNIIVEGEVKGNLKTKGYLKATESSNIIANITAGSAEIAGQLIGNAKIKENLDIKESALIQGDIETGMITVAYGAVINGNLKMKGGAVEKASEVIGEAGEEKK</sequence>
<evidence type="ECO:0000313" key="2">
    <source>
        <dbReference type="EMBL" id="OGG87570.1"/>
    </source>
</evidence>
<reference evidence="2 3" key="1">
    <citation type="journal article" date="2016" name="Nat. Commun.">
        <title>Thousands of microbial genomes shed light on interconnected biogeochemical processes in an aquifer system.</title>
        <authorList>
            <person name="Anantharaman K."/>
            <person name="Brown C.T."/>
            <person name="Hug L.A."/>
            <person name="Sharon I."/>
            <person name="Castelle C.J."/>
            <person name="Probst A.J."/>
            <person name="Thomas B.C."/>
            <person name="Singh A."/>
            <person name="Wilkins M.J."/>
            <person name="Karaoz U."/>
            <person name="Brodie E.L."/>
            <person name="Williams K.H."/>
            <person name="Hubbard S.S."/>
            <person name="Banfield J.F."/>
        </authorList>
    </citation>
    <scope>NUCLEOTIDE SEQUENCE [LARGE SCALE GENOMIC DNA]</scope>
</reference>
<comment type="caution">
    <text evidence="2">The sequence shown here is derived from an EMBL/GenBank/DDBJ whole genome shotgun (WGS) entry which is preliminary data.</text>
</comment>
<gene>
    <name evidence="2" type="ORF">A3B87_02420</name>
</gene>
<dbReference type="Pfam" id="PF04519">
    <property type="entry name" value="Bactofilin"/>
    <property type="match status" value="1"/>
</dbReference>
<comment type="similarity">
    <text evidence="1">Belongs to the bactofilin family.</text>
</comment>
<dbReference type="EMBL" id="MFMW01000006">
    <property type="protein sequence ID" value="OGG87570.1"/>
    <property type="molecule type" value="Genomic_DNA"/>
</dbReference>
<dbReference type="PANTHER" id="PTHR35024">
    <property type="entry name" value="HYPOTHETICAL CYTOSOLIC PROTEIN"/>
    <property type="match status" value="1"/>
</dbReference>
<evidence type="ECO:0000256" key="1">
    <source>
        <dbReference type="ARBA" id="ARBA00044755"/>
    </source>
</evidence>
<dbReference type="PANTHER" id="PTHR35024:SF4">
    <property type="entry name" value="POLYMER-FORMING CYTOSKELETAL PROTEIN"/>
    <property type="match status" value="1"/>
</dbReference>
<evidence type="ECO:0008006" key="4">
    <source>
        <dbReference type="Google" id="ProtNLM"/>
    </source>
</evidence>
<dbReference type="InterPro" id="IPR007607">
    <property type="entry name" value="BacA/B"/>
</dbReference>
<dbReference type="Proteomes" id="UP000179136">
    <property type="component" value="Unassembled WGS sequence"/>
</dbReference>
<dbReference type="AlphaFoldDB" id="A0A1F6FNX6"/>
<accession>A0A1F6FNX6</accession>
<name>A0A1F6FNX6_9BACT</name>
<evidence type="ECO:0000313" key="3">
    <source>
        <dbReference type="Proteomes" id="UP000179136"/>
    </source>
</evidence>
<organism evidence="2 3">
    <name type="scientific">Candidatus Kuenenbacteria bacterium RIFCSPHIGHO2_02_FULL_39_13</name>
    <dbReference type="NCBI Taxonomy" id="1798561"/>
    <lineage>
        <taxon>Bacteria</taxon>
        <taxon>Candidatus Kueneniibacteriota</taxon>
    </lineage>
</organism>
<proteinExistence type="inferred from homology"/>